<keyword evidence="2" id="KW-0238">DNA-binding</keyword>
<feature type="compositionally biased region" description="Low complexity" evidence="4">
    <location>
        <begin position="1"/>
        <end position="18"/>
    </location>
</feature>
<dbReference type="NCBIfam" id="NF047785">
    <property type="entry name" value="respo_reg_MadR"/>
    <property type="match status" value="1"/>
</dbReference>
<feature type="modified residue" description="4-aspartylphosphate" evidence="3">
    <location>
        <position position="85"/>
    </location>
</feature>
<keyword evidence="8" id="KW-1185">Reference proteome</keyword>
<dbReference type="InterPro" id="IPR058245">
    <property type="entry name" value="NreC/VraR/RcsB-like_REC"/>
</dbReference>
<feature type="domain" description="Response regulatory" evidence="6">
    <location>
        <begin position="34"/>
        <end position="153"/>
    </location>
</feature>
<dbReference type="SUPFAM" id="SSF52172">
    <property type="entry name" value="CheY-like"/>
    <property type="match status" value="1"/>
</dbReference>
<evidence type="ECO:0000259" key="6">
    <source>
        <dbReference type="PROSITE" id="PS50110"/>
    </source>
</evidence>
<sequence length="240" mass="26104">MTGGKATAARAAAEAPAAVPGQVTHEPGPDGVTSIVLVDDHAIVRQGLRAILDREPDLRVVGEASTREEALAVVRRTMPAIVLLDLKLSTGADTEGLELCGILTERYPSVGVLVLTTFLDDALVMEAIQRGARGYVVKDVDTTELVNSIRAVARNQSAFDPRSAAAMVRSLRVRTRRPELTDRERNVLRLIARGLSNRDIGRELFISETTVKFHVRNIMRKLEVTSRAEAVYEASKNGVI</sequence>
<evidence type="ECO:0000256" key="4">
    <source>
        <dbReference type="SAM" id="MobiDB-lite"/>
    </source>
</evidence>
<dbReference type="SUPFAM" id="SSF46894">
    <property type="entry name" value="C-terminal effector domain of the bipartite response regulators"/>
    <property type="match status" value="1"/>
</dbReference>
<evidence type="ECO:0000256" key="3">
    <source>
        <dbReference type="PROSITE-ProRule" id="PRU00169"/>
    </source>
</evidence>
<dbReference type="InterPro" id="IPR039420">
    <property type="entry name" value="WalR-like"/>
</dbReference>
<dbReference type="Proteomes" id="UP000319213">
    <property type="component" value="Unassembled WGS sequence"/>
</dbReference>
<dbReference type="SMART" id="SM00421">
    <property type="entry name" value="HTH_LUXR"/>
    <property type="match status" value="1"/>
</dbReference>
<evidence type="ECO:0000256" key="2">
    <source>
        <dbReference type="ARBA" id="ARBA00023125"/>
    </source>
</evidence>
<dbReference type="AlphaFoldDB" id="A0A543IYB7"/>
<keyword evidence="1 3" id="KW-0597">Phosphoprotein</keyword>
<dbReference type="InterPro" id="IPR001789">
    <property type="entry name" value="Sig_transdc_resp-reg_receiver"/>
</dbReference>
<dbReference type="Pfam" id="PF00072">
    <property type="entry name" value="Response_reg"/>
    <property type="match status" value="1"/>
</dbReference>
<organism evidence="7 8">
    <name type="scientific">Thermopolyspora flexuosa</name>
    <dbReference type="NCBI Taxonomy" id="103836"/>
    <lineage>
        <taxon>Bacteria</taxon>
        <taxon>Bacillati</taxon>
        <taxon>Actinomycetota</taxon>
        <taxon>Actinomycetes</taxon>
        <taxon>Streptosporangiales</taxon>
        <taxon>Streptosporangiaceae</taxon>
        <taxon>Thermopolyspora</taxon>
    </lineage>
</organism>
<dbReference type="InterPro" id="IPR011006">
    <property type="entry name" value="CheY-like_superfamily"/>
</dbReference>
<evidence type="ECO:0000256" key="1">
    <source>
        <dbReference type="ARBA" id="ARBA00022553"/>
    </source>
</evidence>
<dbReference type="PANTHER" id="PTHR43214:SF43">
    <property type="entry name" value="TWO-COMPONENT RESPONSE REGULATOR"/>
    <property type="match status" value="1"/>
</dbReference>
<evidence type="ECO:0000259" key="5">
    <source>
        <dbReference type="PROSITE" id="PS50043"/>
    </source>
</evidence>
<accession>A0A543IYB7</accession>
<dbReference type="OrthoDB" id="9802066at2"/>
<dbReference type="EMBL" id="VFPQ01000001">
    <property type="protein sequence ID" value="TQM75575.1"/>
    <property type="molecule type" value="Genomic_DNA"/>
</dbReference>
<proteinExistence type="predicted"/>
<dbReference type="GO" id="GO:0003677">
    <property type="term" value="F:DNA binding"/>
    <property type="evidence" value="ECO:0007669"/>
    <property type="project" value="UniProtKB-KW"/>
</dbReference>
<reference evidence="7 8" key="1">
    <citation type="submission" date="2019-06" db="EMBL/GenBank/DDBJ databases">
        <title>Sequencing the genomes of 1000 actinobacteria strains.</title>
        <authorList>
            <person name="Klenk H.-P."/>
        </authorList>
    </citation>
    <scope>NUCLEOTIDE SEQUENCE [LARGE SCALE GENOMIC DNA]</scope>
    <source>
        <strain evidence="7 8">DSM 43186</strain>
    </source>
</reference>
<dbReference type="CDD" id="cd17535">
    <property type="entry name" value="REC_NarL-like"/>
    <property type="match status" value="1"/>
</dbReference>
<evidence type="ECO:0000313" key="7">
    <source>
        <dbReference type="EMBL" id="TQM75575.1"/>
    </source>
</evidence>
<dbReference type="GO" id="GO:0006355">
    <property type="term" value="P:regulation of DNA-templated transcription"/>
    <property type="evidence" value="ECO:0007669"/>
    <property type="project" value="InterPro"/>
</dbReference>
<gene>
    <name evidence="7" type="ORF">FHX40_2287</name>
</gene>
<dbReference type="PANTHER" id="PTHR43214">
    <property type="entry name" value="TWO-COMPONENT RESPONSE REGULATOR"/>
    <property type="match status" value="1"/>
</dbReference>
<dbReference type="GO" id="GO:0000160">
    <property type="term" value="P:phosphorelay signal transduction system"/>
    <property type="evidence" value="ECO:0007669"/>
    <property type="project" value="InterPro"/>
</dbReference>
<dbReference type="PROSITE" id="PS50043">
    <property type="entry name" value="HTH_LUXR_2"/>
    <property type="match status" value="1"/>
</dbReference>
<evidence type="ECO:0000313" key="8">
    <source>
        <dbReference type="Proteomes" id="UP000319213"/>
    </source>
</evidence>
<dbReference type="SMART" id="SM00448">
    <property type="entry name" value="REC"/>
    <property type="match status" value="1"/>
</dbReference>
<protein>
    <submittedName>
        <fullName evidence="7">LuxR family two component transcriptional regulator</fullName>
    </submittedName>
</protein>
<dbReference type="CDD" id="cd06170">
    <property type="entry name" value="LuxR_C_like"/>
    <property type="match status" value="1"/>
</dbReference>
<dbReference type="PROSITE" id="PS50110">
    <property type="entry name" value="RESPONSE_REGULATORY"/>
    <property type="match status" value="1"/>
</dbReference>
<dbReference type="InterPro" id="IPR016032">
    <property type="entry name" value="Sig_transdc_resp-reg_C-effctor"/>
</dbReference>
<feature type="domain" description="HTH luxR-type" evidence="5">
    <location>
        <begin position="173"/>
        <end position="238"/>
    </location>
</feature>
<comment type="caution">
    <text evidence="7">The sequence shown here is derived from an EMBL/GenBank/DDBJ whole genome shotgun (WGS) entry which is preliminary data.</text>
</comment>
<dbReference type="PROSITE" id="PS00622">
    <property type="entry name" value="HTH_LUXR_1"/>
    <property type="match status" value="1"/>
</dbReference>
<dbReference type="RefSeq" id="WP_142259572.1">
    <property type="nucleotide sequence ID" value="NZ_BMPV01000001.1"/>
</dbReference>
<name>A0A543IYB7_9ACTN</name>
<feature type="region of interest" description="Disordered" evidence="4">
    <location>
        <begin position="1"/>
        <end position="26"/>
    </location>
</feature>
<dbReference type="InterPro" id="IPR000792">
    <property type="entry name" value="Tscrpt_reg_LuxR_C"/>
</dbReference>
<dbReference type="Pfam" id="PF00196">
    <property type="entry name" value="GerE"/>
    <property type="match status" value="1"/>
</dbReference>
<dbReference type="PRINTS" id="PR00038">
    <property type="entry name" value="HTHLUXR"/>
</dbReference>
<dbReference type="Gene3D" id="3.40.50.2300">
    <property type="match status" value="1"/>
</dbReference>